<keyword evidence="2 5" id="KW-0862">Zinc</keyword>
<dbReference type="EMBL" id="JBEPSH010000001">
    <property type="protein sequence ID" value="MET4575020.1"/>
    <property type="molecule type" value="Genomic_DNA"/>
</dbReference>
<reference evidence="7 8" key="1">
    <citation type="submission" date="2024-06" db="EMBL/GenBank/DDBJ databases">
        <title>Sorghum-associated microbial communities from plants grown in Nebraska, USA.</title>
        <authorList>
            <person name="Schachtman D."/>
        </authorList>
    </citation>
    <scope>NUCLEOTIDE SEQUENCE [LARGE SCALE GENOMIC DNA]</scope>
    <source>
        <strain evidence="7 8">2709</strain>
    </source>
</reference>
<evidence type="ECO:0000256" key="1">
    <source>
        <dbReference type="ARBA" id="ARBA00022723"/>
    </source>
</evidence>
<dbReference type="InterPro" id="IPR020843">
    <property type="entry name" value="ER"/>
</dbReference>
<evidence type="ECO:0000256" key="2">
    <source>
        <dbReference type="ARBA" id="ARBA00022833"/>
    </source>
</evidence>
<dbReference type="InterPro" id="IPR002328">
    <property type="entry name" value="ADH_Zn_CS"/>
</dbReference>
<dbReference type="SUPFAM" id="SSF50129">
    <property type="entry name" value="GroES-like"/>
    <property type="match status" value="1"/>
</dbReference>
<evidence type="ECO:0000259" key="6">
    <source>
        <dbReference type="SMART" id="SM00829"/>
    </source>
</evidence>
<name>A0ABV2Q1W8_9BURK</name>
<dbReference type="Pfam" id="PF08240">
    <property type="entry name" value="ADH_N"/>
    <property type="match status" value="1"/>
</dbReference>
<sequence length="378" mass="39799">MRMKAAVMYEQGLPAPYADSHPFHIEEVDLEGPGPGEVLVEVRAAGLCHSDLSQVAGLRKRKLPVVGGHEGAGIVREVGAGVTDLKPGDHVVMTVVSGCGHCRTCFTLRPALCQSVTLPRTQGLLANGACKLSLRGEPIYHYSGISAFAQYAITSPKSLVRIPDDVPLDVAAMFGCAVVTGAGSVFNTAKVAPGSSVAIFGLGGIGLNGLMAAKVAGASQIIGVDINEGKFALARELGATDVVNARDPKAVEHVRSITNGGVDIAFEMSGSFPAMTMANAITRRGGEIICVGLGATDAQFQYAHAGLVTEEKSFRGSFMGSCVPERDIPSYIEMYRQGRLPVDRLKSESIDFDRLNVSLDLLDRGEVVRQILLPHGSV</sequence>
<comment type="similarity">
    <text evidence="5">Belongs to the zinc-containing alcohol dehydrogenase family.</text>
</comment>
<keyword evidence="3" id="KW-0560">Oxidoreductase</keyword>
<protein>
    <submittedName>
        <fullName evidence="7">Zn-dependent alcohol dehydrogenase</fullName>
    </submittedName>
</protein>
<evidence type="ECO:0000313" key="7">
    <source>
        <dbReference type="EMBL" id="MET4575020.1"/>
    </source>
</evidence>
<evidence type="ECO:0000256" key="5">
    <source>
        <dbReference type="RuleBase" id="RU361277"/>
    </source>
</evidence>
<keyword evidence="4" id="KW-0520">NAD</keyword>
<dbReference type="PROSITE" id="PS00059">
    <property type="entry name" value="ADH_ZINC"/>
    <property type="match status" value="1"/>
</dbReference>
<proteinExistence type="inferred from homology"/>
<dbReference type="InterPro" id="IPR013154">
    <property type="entry name" value="ADH-like_N"/>
</dbReference>
<dbReference type="PANTHER" id="PTHR43880">
    <property type="entry name" value="ALCOHOL DEHYDROGENASE"/>
    <property type="match status" value="1"/>
</dbReference>
<dbReference type="RefSeq" id="WP_354440237.1">
    <property type="nucleotide sequence ID" value="NZ_JBEPSH010000001.1"/>
</dbReference>
<dbReference type="InterPro" id="IPR011032">
    <property type="entry name" value="GroES-like_sf"/>
</dbReference>
<dbReference type="SMART" id="SM00829">
    <property type="entry name" value="PKS_ER"/>
    <property type="match status" value="1"/>
</dbReference>
<feature type="domain" description="Enoyl reductase (ER)" evidence="6">
    <location>
        <begin position="18"/>
        <end position="373"/>
    </location>
</feature>
<dbReference type="Gene3D" id="3.90.180.10">
    <property type="entry name" value="Medium-chain alcohol dehydrogenases, catalytic domain"/>
    <property type="match status" value="1"/>
</dbReference>
<comment type="caution">
    <text evidence="7">The sequence shown here is derived from an EMBL/GenBank/DDBJ whole genome shotgun (WGS) entry which is preliminary data.</text>
</comment>
<organism evidence="7 8">
    <name type="scientific">Ottowia thiooxydans</name>
    <dbReference type="NCBI Taxonomy" id="219182"/>
    <lineage>
        <taxon>Bacteria</taxon>
        <taxon>Pseudomonadati</taxon>
        <taxon>Pseudomonadota</taxon>
        <taxon>Betaproteobacteria</taxon>
        <taxon>Burkholderiales</taxon>
        <taxon>Comamonadaceae</taxon>
        <taxon>Ottowia</taxon>
    </lineage>
</organism>
<evidence type="ECO:0000256" key="3">
    <source>
        <dbReference type="ARBA" id="ARBA00023002"/>
    </source>
</evidence>
<evidence type="ECO:0000313" key="8">
    <source>
        <dbReference type="Proteomes" id="UP001549320"/>
    </source>
</evidence>
<dbReference type="Gene3D" id="3.40.50.720">
    <property type="entry name" value="NAD(P)-binding Rossmann-like Domain"/>
    <property type="match status" value="1"/>
</dbReference>
<keyword evidence="1 5" id="KW-0479">Metal-binding</keyword>
<dbReference type="InterPro" id="IPR036291">
    <property type="entry name" value="NAD(P)-bd_dom_sf"/>
</dbReference>
<keyword evidence="8" id="KW-1185">Reference proteome</keyword>
<dbReference type="SUPFAM" id="SSF51735">
    <property type="entry name" value="NAD(P)-binding Rossmann-fold domains"/>
    <property type="match status" value="1"/>
</dbReference>
<dbReference type="Proteomes" id="UP001549320">
    <property type="component" value="Unassembled WGS sequence"/>
</dbReference>
<dbReference type="InterPro" id="IPR013149">
    <property type="entry name" value="ADH-like_C"/>
</dbReference>
<dbReference type="Pfam" id="PF00107">
    <property type="entry name" value="ADH_zinc_N"/>
    <property type="match status" value="1"/>
</dbReference>
<evidence type="ECO:0000256" key="4">
    <source>
        <dbReference type="ARBA" id="ARBA00023027"/>
    </source>
</evidence>
<gene>
    <name evidence="7" type="ORF">ABIE13_000117</name>
</gene>
<dbReference type="PANTHER" id="PTHR43880:SF12">
    <property type="entry name" value="ALCOHOL DEHYDROGENASE CLASS-3"/>
    <property type="match status" value="1"/>
</dbReference>
<comment type="cofactor">
    <cofactor evidence="5">
        <name>Zn(2+)</name>
        <dbReference type="ChEBI" id="CHEBI:29105"/>
    </cofactor>
</comment>
<accession>A0ABV2Q1W8</accession>